<organism evidence="6 7">
    <name type="scientific">Candidatus Woesebacteria bacterium RIFCSPHIGHO2_01_FULL_39_28</name>
    <dbReference type="NCBI Taxonomy" id="1802496"/>
    <lineage>
        <taxon>Bacteria</taxon>
        <taxon>Candidatus Woeseibacteriota</taxon>
    </lineage>
</organism>
<evidence type="ECO:0000313" key="7">
    <source>
        <dbReference type="Proteomes" id="UP000178851"/>
    </source>
</evidence>
<dbReference type="InterPro" id="IPR038584">
    <property type="entry name" value="Ribosomal_bL33_sf"/>
</dbReference>
<dbReference type="HAMAP" id="MF_00294">
    <property type="entry name" value="Ribosomal_bL33"/>
    <property type="match status" value="1"/>
</dbReference>
<dbReference type="GO" id="GO:0005737">
    <property type="term" value="C:cytoplasm"/>
    <property type="evidence" value="ECO:0007669"/>
    <property type="project" value="UniProtKB-ARBA"/>
</dbReference>
<dbReference type="Proteomes" id="UP000178851">
    <property type="component" value="Unassembled WGS sequence"/>
</dbReference>
<comment type="caution">
    <text evidence="6">The sequence shown here is derived from an EMBL/GenBank/DDBJ whole genome shotgun (WGS) entry which is preliminary data.</text>
</comment>
<dbReference type="GO" id="GO:0003735">
    <property type="term" value="F:structural constituent of ribosome"/>
    <property type="evidence" value="ECO:0007669"/>
    <property type="project" value="InterPro"/>
</dbReference>
<dbReference type="Pfam" id="PF00471">
    <property type="entry name" value="Ribosomal_L33"/>
    <property type="match status" value="1"/>
</dbReference>
<dbReference type="EMBL" id="MGGI01000002">
    <property type="protein sequence ID" value="OGM27882.1"/>
    <property type="molecule type" value="Genomic_DNA"/>
</dbReference>
<evidence type="ECO:0000313" key="6">
    <source>
        <dbReference type="EMBL" id="OGM27882.1"/>
    </source>
</evidence>
<dbReference type="InterPro" id="IPR001705">
    <property type="entry name" value="Ribosomal_bL33"/>
</dbReference>
<proteinExistence type="inferred from homology"/>
<dbReference type="AlphaFoldDB" id="A0A1F7YKS8"/>
<dbReference type="NCBIfam" id="TIGR01023">
    <property type="entry name" value="rpmG_bact"/>
    <property type="match status" value="1"/>
</dbReference>
<comment type="similarity">
    <text evidence="1 5">Belongs to the bacterial ribosomal protein bL33 family.</text>
</comment>
<evidence type="ECO:0000256" key="1">
    <source>
        <dbReference type="ARBA" id="ARBA00007596"/>
    </source>
</evidence>
<dbReference type="SUPFAM" id="SSF57829">
    <property type="entry name" value="Zn-binding ribosomal proteins"/>
    <property type="match status" value="1"/>
</dbReference>
<name>A0A1F7YKS8_9BACT</name>
<dbReference type="GO" id="GO:0006412">
    <property type="term" value="P:translation"/>
    <property type="evidence" value="ECO:0007669"/>
    <property type="project" value="UniProtKB-UniRule"/>
</dbReference>
<protein>
    <recommendedName>
        <fullName evidence="4 5">Large ribosomal subunit protein bL33</fullName>
    </recommendedName>
</protein>
<keyword evidence="2 5" id="KW-0689">Ribosomal protein</keyword>
<reference evidence="6 7" key="1">
    <citation type="journal article" date="2016" name="Nat. Commun.">
        <title>Thousands of microbial genomes shed light on interconnected biogeochemical processes in an aquifer system.</title>
        <authorList>
            <person name="Anantharaman K."/>
            <person name="Brown C.T."/>
            <person name="Hug L.A."/>
            <person name="Sharon I."/>
            <person name="Castelle C.J."/>
            <person name="Probst A.J."/>
            <person name="Thomas B.C."/>
            <person name="Singh A."/>
            <person name="Wilkins M.J."/>
            <person name="Karaoz U."/>
            <person name="Brodie E.L."/>
            <person name="Williams K.H."/>
            <person name="Hubbard S.S."/>
            <person name="Banfield J.F."/>
        </authorList>
    </citation>
    <scope>NUCLEOTIDE SEQUENCE [LARGE SCALE GENOMIC DNA]</scope>
</reference>
<gene>
    <name evidence="5" type="primary">rpmG</name>
    <name evidence="6" type="ORF">A2627_01990</name>
</gene>
<dbReference type="Gene3D" id="2.20.28.120">
    <property type="entry name" value="Ribosomal protein L33"/>
    <property type="match status" value="1"/>
</dbReference>
<dbReference type="NCBIfam" id="NF001764">
    <property type="entry name" value="PRK00504.1"/>
    <property type="match status" value="1"/>
</dbReference>
<sequence length="65" mass="7406">MAKKGAREIVGMVCSVCKNQNYVTMRNKVNMDTKAGGKKGGKLELKKYCKHCKKYQLHKETTKLK</sequence>
<evidence type="ECO:0000256" key="4">
    <source>
        <dbReference type="ARBA" id="ARBA00035176"/>
    </source>
</evidence>
<accession>A0A1F7YKS8</accession>
<dbReference type="GO" id="GO:0005840">
    <property type="term" value="C:ribosome"/>
    <property type="evidence" value="ECO:0007669"/>
    <property type="project" value="UniProtKB-KW"/>
</dbReference>
<evidence type="ECO:0000256" key="2">
    <source>
        <dbReference type="ARBA" id="ARBA00022980"/>
    </source>
</evidence>
<keyword evidence="3 5" id="KW-0687">Ribonucleoprotein</keyword>
<evidence type="ECO:0000256" key="5">
    <source>
        <dbReference type="HAMAP-Rule" id="MF_00294"/>
    </source>
</evidence>
<evidence type="ECO:0000256" key="3">
    <source>
        <dbReference type="ARBA" id="ARBA00023274"/>
    </source>
</evidence>
<dbReference type="GO" id="GO:1990904">
    <property type="term" value="C:ribonucleoprotein complex"/>
    <property type="evidence" value="ECO:0007669"/>
    <property type="project" value="UniProtKB-KW"/>
</dbReference>
<dbReference type="InterPro" id="IPR011332">
    <property type="entry name" value="Ribosomal_zn-bd"/>
</dbReference>